<name>A0ABD4TPY4_9CORY</name>
<reference evidence="1 2" key="1">
    <citation type="submission" date="2021-04" db="EMBL/GenBank/DDBJ databases">
        <title>Corynebacterium genitalium sp. nov. and Corynebacterium genitalium sp. nov., two new species of the genus Corynebacterium.</title>
        <authorList>
            <person name="Jaen-Luchoro D."/>
            <person name="Pinyeiro-Iglesias B."/>
            <person name="Al-Shaer S."/>
            <person name="Karlsson R."/>
            <person name="Gonzales-Siles L."/>
            <person name="Cardew S."/>
            <person name="Jensie-Markopolous S."/>
            <person name="Ohlen M."/>
            <person name="Inganas E."/>
            <person name="Moore E.R.B."/>
        </authorList>
    </citation>
    <scope>NUCLEOTIDE SEQUENCE [LARGE SCALE GENOMIC DNA]</scope>
    <source>
        <strain evidence="1 2">CCUG 55013</strain>
    </source>
</reference>
<organism evidence="1 2">
    <name type="scientific">Corynebacterium pseudogenitalium</name>
    <dbReference type="NCBI Taxonomy" id="38303"/>
    <lineage>
        <taxon>Bacteria</taxon>
        <taxon>Bacillati</taxon>
        <taxon>Actinomycetota</taxon>
        <taxon>Actinomycetes</taxon>
        <taxon>Mycobacteriales</taxon>
        <taxon>Corynebacteriaceae</taxon>
        <taxon>Corynebacterium</taxon>
    </lineage>
</organism>
<evidence type="ECO:0000313" key="1">
    <source>
        <dbReference type="EMBL" id="MCQ4614412.1"/>
    </source>
</evidence>
<dbReference type="EMBL" id="JAGPYW010000006">
    <property type="protein sequence ID" value="MCQ4614412.1"/>
    <property type="molecule type" value="Genomic_DNA"/>
</dbReference>
<dbReference type="AlphaFoldDB" id="A0ABD4TPY4"/>
<accession>A0ABD4TPY4</accession>
<gene>
    <name evidence="1" type="ORF">KBX22_06660</name>
</gene>
<dbReference type="Proteomes" id="UP001205080">
    <property type="component" value="Unassembled WGS sequence"/>
</dbReference>
<protein>
    <submittedName>
        <fullName evidence="1">Uncharacterized protein</fullName>
    </submittedName>
</protein>
<proteinExistence type="predicted"/>
<comment type="caution">
    <text evidence="1">The sequence shown here is derived from an EMBL/GenBank/DDBJ whole genome shotgun (WGS) entry which is preliminary data.</text>
</comment>
<sequence length="143" mass="15906">MVDNWNITSFAYYMNSLLKRYFAQENLISSGAVELRAAWRTAQYVYCVFSVMSTKGLAYVGMEMPPIPSTGGVSSEEDTAVKAWADQLAGDPFAGDLDYGCGDKIKWLGTVNDNTPQRFIELRRAKADKKMGTELYIPRTGHG</sequence>
<dbReference type="RefSeq" id="WP_083329376.1">
    <property type="nucleotide sequence ID" value="NZ_CP072934.1"/>
</dbReference>
<evidence type="ECO:0000313" key="2">
    <source>
        <dbReference type="Proteomes" id="UP001205080"/>
    </source>
</evidence>